<accession>A0A318H7C0</accession>
<gene>
    <name evidence="2" type="ORF">C7444_10980</name>
</gene>
<reference evidence="2 3" key="1">
    <citation type="submission" date="2018-05" db="EMBL/GenBank/DDBJ databases">
        <title>Genomic Encyclopedia of Type Strains, Phase IV (KMG-IV): sequencing the most valuable type-strain genomes for metagenomic binning, comparative biology and taxonomic classification.</title>
        <authorList>
            <person name="Goeker M."/>
        </authorList>
    </citation>
    <scope>NUCLEOTIDE SEQUENCE [LARGE SCALE GENOMIC DNA]</scope>
    <source>
        <strain evidence="2 3">DSM 566</strain>
    </source>
</reference>
<protein>
    <recommendedName>
        <fullName evidence="4">HAMP domain-containing protein</fullName>
    </recommendedName>
</protein>
<feature type="transmembrane region" description="Helical" evidence="1">
    <location>
        <begin position="40"/>
        <end position="58"/>
    </location>
</feature>
<comment type="caution">
    <text evidence="2">The sequence shown here is derived from an EMBL/GenBank/DDBJ whole genome shotgun (WGS) entry which is preliminary data.</text>
</comment>
<keyword evidence="1" id="KW-1133">Transmembrane helix</keyword>
<dbReference type="EMBL" id="QJJS01000009">
    <property type="protein sequence ID" value="PXW95511.1"/>
    <property type="molecule type" value="Genomic_DNA"/>
</dbReference>
<keyword evidence="1" id="KW-0472">Membrane</keyword>
<dbReference type="RefSeq" id="WP_146219376.1">
    <property type="nucleotide sequence ID" value="NZ_QJJS01000009.1"/>
</dbReference>
<name>A0A318H7C0_9BURK</name>
<evidence type="ECO:0000313" key="3">
    <source>
        <dbReference type="Proteomes" id="UP000247811"/>
    </source>
</evidence>
<dbReference type="Proteomes" id="UP000247811">
    <property type="component" value="Unassembled WGS sequence"/>
</dbReference>
<sequence length="194" mass="20808">MKSHRHFRSIRSLMAWAVITPVLLMGAALATASFPTRHSALQNGLVMLLVSLALLTALRLHLINLRAICEPLERATRSVQSLAWGSPPPPLRLPYLNETAELLVATHELGDYLAVMRPGDGSASRQELGASLDEVVARLRQACDQIDQLNRIPAAATGAASTDDDTLEALRLQVARLIGKATALGSAPARTHTA</sequence>
<keyword evidence="1" id="KW-0812">Transmembrane</keyword>
<proteinExistence type="predicted"/>
<dbReference type="AlphaFoldDB" id="A0A318H7C0"/>
<feature type="transmembrane region" description="Helical" evidence="1">
    <location>
        <begin position="12"/>
        <end position="34"/>
    </location>
</feature>
<keyword evidence="3" id="KW-1185">Reference proteome</keyword>
<evidence type="ECO:0008006" key="4">
    <source>
        <dbReference type="Google" id="ProtNLM"/>
    </source>
</evidence>
<organism evidence="2 3">
    <name type="scientific">Sphaerotilus hippei</name>
    <dbReference type="NCBI Taxonomy" id="744406"/>
    <lineage>
        <taxon>Bacteria</taxon>
        <taxon>Pseudomonadati</taxon>
        <taxon>Pseudomonadota</taxon>
        <taxon>Betaproteobacteria</taxon>
        <taxon>Burkholderiales</taxon>
        <taxon>Sphaerotilaceae</taxon>
        <taxon>Sphaerotilus</taxon>
    </lineage>
</organism>
<evidence type="ECO:0000313" key="2">
    <source>
        <dbReference type="EMBL" id="PXW95511.1"/>
    </source>
</evidence>
<evidence type="ECO:0000256" key="1">
    <source>
        <dbReference type="SAM" id="Phobius"/>
    </source>
</evidence>